<gene>
    <name evidence="2" type="ORF">ARMGADRAFT_1028431</name>
</gene>
<name>A0A2H3DQV9_ARMGA</name>
<keyword evidence="3" id="KW-1185">Reference proteome</keyword>
<protein>
    <recommendedName>
        <fullName evidence="4">Nucleotidyltransferase family protein</fullName>
    </recommendedName>
</protein>
<dbReference type="InParanoid" id="A0A2H3DQV9"/>
<proteinExistence type="predicted"/>
<organism evidence="2 3">
    <name type="scientific">Armillaria gallica</name>
    <name type="common">Bulbous honey fungus</name>
    <name type="synonym">Armillaria bulbosa</name>
    <dbReference type="NCBI Taxonomy" id="47427"/>
    <lineage>
        <taxon>Eukaryota</taxon>
        <taxon>Fungi</taxon>
        <taxon>Dikarya</taxon>
        <taxon>Basidiomycota</taxon>
        <taxon>Agaricomycotina</taxon>
        <taxon>Agaricomycetes</taxon>
        <taxon>Agaricomycetidae</taxon>
        <taxon>Agaricales</taxon>
        <taxon>Marasmiineae</taxon>
        <taxon>Physalacriaceae</taxon>
        <taxon>Armillaria</taxon>
    </lineage>
</organism>
<dbReference type="AlphaFoldDB" id="A0A2H3DQV9"/>
<feature type="region of interest" description="Disordered" evidence="1">
    <location>
        <begin position="1"/>
        <end position="26"/>
    </location>
</feature>
<dbReference type="EMBL" id="KZ293651">
    <property type="protein sequence ID" value="PBK96254.1"/>
    <property type="molecule type" value="Genomic_DNA"/>
</dbReference>
<evidence type="ECO:0000313" key="2">
    <source>
        <dbReference type="EMBL" id="PBK96254.1"/>
    </source>
</evidence>
<reference evidence="3" key="1">
    <citation type="journal article" date="2017" name="Nat. Ecol. Evol.">
        <title>Genome expansion and lineage-specific genetic innovations in the forest pathogenic fungi Armillaria.</title>
        <authorList>
            <person name="Sipos G."/>
            <person name="Prasanna A.N."/>
            <person name="Walter M.C."/>
            <person name="O'Connor E."/>
            <person name="Balint B."/>
            <person name="Krizsan K."/>
            <person name="Kiss B."/>
            <person name="Hess J."/>
            <person name="Varga T."/>
            <person name="Slot J."/>
            <person name="Riley R."/>
            <person name="Boka B."/>
            <person name="Rigling D."/>
            <person name="Barry K."/>
            <person name="Lee J."/>
            <person name="Mihaltcheva S."/>
            <person name="LaButti K."/>
            <person name="Lipzen A."/>
            <person name="Waldron R."/>
            <person name="Moloney N.M."/>
            <person name="Sperisen C."/>
            <person name="Kredics L."/>
            <person name="Vagvoelgyi C."/>
            <person name="Patrignani A."/>
            <person name="Fitzpatrick D."/>
            <person name="Nagy I."/>
            <person name="Doyle S."/>
            <person name="Anderson J.B."/>
            <person name="Grigoriev I.V."/>
            <person name="Gueldener U."/>
            <person name="Muensterkoetter M."/>
            <person name="Nagy L.G."/>
        </authorList>
    </citation>
    <scope>NUCLEOTIDE SEQUENCE [LARGE SCALE GENOMIC DNA]</scope>
    <source>
        <strain evidence="3">Ar21-2</strain>
    </source>
</reference>
<dbReference type="OMA" id="DEIECMD"/>
<evidence type="ECO:0000313" key="3">
    <source>
        <dbReference type="Proteomes" id="UP000217790"/>
    </source>
</evidence>
<dbReference type="STRING" id="47427.A0A2H3DQV9"/>
<dbReference type="OrthoDB" id="3041043at2759"/>
<accession>A0A2H3DQV9</accession>
<evidence type="ECO:0000256" key="1">
    <source>
        <dbReference type="SAM" id="MobiDB-lite"/>
    </source>
</evidence>
<evidence type="ECO:0008006" key="4">
    <source>
        <dbReference type="Google" id="ProtNLM"/>
    </source>
</evidence>
<sequence>MTSYSWGGRIESAQGGGRGQLSSTDDVAQSLDSGKIEIEKITMMEVIELQQDAVNMLAAHHCVLSPYFNHLGRYGLVEAQHLTGTLISGSMAILFFNDTNYTHSDLDIYVQSDRRHTLFTFLSEQGYHFIPLMDVPLTLDTPLDEIECMDHVKVAYDFLKYDSETINAVYSFQRDGNAKTVQVVATIQNPLYTILNFHLTCVMNFLTYSYAVSLYPALTFIKKASLANNHHSSPSDDAICKYKRC</sequence>
<dbReference type="Proteomes" id="UP000217790">
    <property type="component" value="Unassembled WGS sequence"/>
</dbReference>